<keyword evidence="6" id="KW-1015">Disulfide bond</keyword>
<protein>
    <recommendedName>
        <fullName evidence="9">Thrombopoietin</fullName>
    </recommendedName>
</protein>
<dbReference type="AlphaFoldDB" id="A0A8C9X1T7"/>
<dbReference type="InterPro" id="IPR009079">
    <property type="entry name" value="4_helix_cytokine-like_core"/>
</dbReference>
<evidence type="ECO:0000256" key="4">
    <source>
        <dbReference type="ARBA" id="ARBA00022702"/>
    </source>
</evidence>
<sequence>YICITQTQRNRLFTHNPTIWHLTAEVWVCLLQETRKDYTLPSPVQLPCVSLHKTEWAKKTLQQKRAEVVGALRVFQDGVQGARNQSTSKCQTSLLEKLGDHITNYLVIINRLQIQVRVSTSKLYVVTYHTLLLYMVHVKHIHKPTKKVH</sequence>
<evidence type="ECO:0000313" key="7">
    <source>
        <dbReference type="Ensembl" id="ENSSLUP00000004817.1"/>
    </source>
</evidence>
<comment type="similarity">
    <text evidence="2">Belongs to the EPO/TPO family.</text>
</comment>
<keyword evidence="4" id="KW-0372">Hormone</keyword>
<dbReference type="Gene3D" id="1.20.1250.10">
    <property type="match status" value="1"/>
</dbReference>
<evidence type="ECO:0008006" key="9">
    <source>
        <dbReference type="Google" id="ProtNLM"/>
    </source>
</evidence>
<dbReference type="Pfam" id="PF00758">
    <property type="entry name" value="EPO_TPO"/>
    <property type="match status" value="1"/>
</dbReference>
<proteinExistence type="inferred from homology"/>
<organism evidence="7 8">
    <name type="scientific">Sander lucioperca</name>
    <name type="common">Pike-perch</name>
    <name type="synonym">Perca lucioperca</name>
    <dbReference type="NCBI Taxonomy" id="283035"/>
    <lineage>
        <taxon>Eukaryota</taxon>
        <taxon>Metazoa</taxon>
        <taxon>Chordata</taxon>
        <taxon>Craniata</taxon>
        <taxon>Vertebrata</taxon>
        <taxon>Euteleostomi</taxon>
        <taxon>Actinopterygii</taxon>
        <taxon>Neopterygii</taxon>
        <taxon>Teleostei</taxon>
        <taxon>Neoteleostei</taxon>
        <taxon>Acanthomorphata</taxon>
        <taxon>Eupercaria</taxon>
        <taxon>Perciformes</taxon>
        <taxon>Percoidei</taxon>
        <taxon>Percidae</taxon>
        <taxon>Luciopercinae</taxon>
        <taxon>Sander</taxon>
    </lineage>
</organism>
<evidence type="ECO:0000256" key="6">
    <source>
        <dbReference type="ARBA" id="ARBA00023157"/>
    </source>
</evidence>
<evidence type="ECO:0000313" key="8">
    <source>
        <dbReference type="Proteomes" id="UP000694568"/>
    </source>
</evidence>
<evidence type="ECO:0000256" key="1">
    <source>
        <dbReference type="ARBA" id="ARBA00004613"/>
    </source>
</evidence>
<comment type="subcellular location">
    <subcellularLocation>
        <location evidence="1">Secreted</location>
    </subcellularLocation>
</comment>
<dbReference type="PANTHER" id="PTHR10560:SF0">
    <property type="entry name" value="THROMBOPOIETIN"/>
    <property type="match status" value="1"/>
</dbReference>
<name>A0A8C9X1T7_SANLU</name>
<dbReference type="InterPro" id="IPR001323">
    <property type="entry name" value="EPO_TPO"/>
</dbReference>
<keyword evidence="3" id="KW-0964">Secreted</keyword>
<dbReference type="Ensembl" id="ENSSLUT00000004952.1">
    <property type="protein sequence ID" value="ENSSLUP00000004817.1"/>
    <property type="gene ID" value="ENSSLUG00000002146.1"/>
</dbReference>
<dbReference type="PANTHER" id="PTHR10560">
    <property type="entry name" value="THROMBOPOIETIN"/>
    <property type="match status" value="1"/>
</dbReference>
<reference evidence="7" key="1">
    <citation type="submission" date="2025-08" db="UniProtKB">
        <authorList>
            <consortium name="Ensembl"/>
        </authorList>
    </citation>
    <scope>IDENTIFICATION</scope>
</reference>
<evidence type="ECO:0000256" key="3">
    <source>
        <dbReference type="ARBA" id="ARBA00022525"/>
    </source>
</evidence>
<accession>A0A8C9X1T7</accession>
<keyword evidence="8" id="KW-1185">Reference proteome</keyword>
<evidence type="ECO:0000256" key="5">
    <source>
        <dbReference type="ARBA" id="ARBA00022729"/>
    </source>
</evidence>
<dbReference type="GO" id="GO:0005125">
    <property type="term" value="F:cytokine activity"/>
    <property type="evidence" value="ECO:0007669"/>
    <property type="project" value="InterPro"/>
</dbReference>
<dbReference type="GO" id="GO:0005179">
    <property type="term" value="F:hormone activity"/>
    <property type="evidence" value="ECO:0007669"/>
    <property type="project" value="UniProtKB-KW"/>
</dbReference>
<dbReference type="Proteomes" id="UP000694568">
    <property type="component" value="Unplaced"/>
</dbReference>
<dbReference type="SUPFAM" id="SSF47266">
    <property type="entry name" value="4-helical cytokines"/>
    <property type="match status" value="1"/>
</dbReference>
<keyword evidence="5" id="KW-0732">Signal</keyword>
<dbReference type="GO" id="GO:0005576">
    <property type="term" value="C:extracellular region"/>
    <property type="evidence" value="ECO:0007669"/>
    <property type="project" value="UniProtKB-SubCell"/>
</dbReference>
<dbReference type="GeneTree" id="ENSGT01020000230768"/>
<dbReference type="GO" id="GO:0008283">
    <property type="term" value="P:cell population proliferation"/>
    <property type="evidence" value="ECO:0007669"/>
    <property type="project" value="InterPro"/>
</dbReference>
<evidence type="ECO:0000256" key="2">
    <source>
        <dbReference type="ARBA" id="ARBA00005782"/>
    </source>
</evidence>
<reference evidence="7" key="2">
    <citation type="submission" date="2025-09" db="UniProtKB">
        <authorList>
            <consortium name="Ensembl"/>
        </authorList>
    </citation>
    <scope>IDENTIFICATION</scope>
</reference>
<dbReference type="InterPro" id="IPR003978">
    <property type="entry name" value="Thrombopoietin"/>
</dbReference>